<accession>A0A1H7G725</accession>
<dbReference type="STRING" id="573321.SAMN04488505_10117"/>
<evidence type="ECO:0000256" key="1">
    <source>
        <dbReference type="ARBA" id="ARBA00022801"/>
    </source>
</evidence>
<organism evidence="4 5">
    <name type="scientific">Chitinophaga rupis</name>
    <dbReference type="NCBI Taxonomy" id="573321"/>
    <lineage>
        <taxon>Bacteria</taxon>
        <taxon>Pseudomonadati</taxon>
        <taxon>Bacteroidota</taxon>
        <taxon>Chitinophagia</taxon>
        <taxon>Chitinophagales</taxon>
        <taxon>Chitinophagaceae</taxon>
        <taxon>Chitinophaga</taxon>
    </lineage>
</organism>
<dbReference type="Gene3D" id="3.40.50.1820">
    <property type="entry name" value="alpha/beta hydrolase"/>
    <property type="match status" value="1"/>
</dbReference>
<sequence length="298" mass="32824">MTLSFSLKEILHKWCVLFAFAALAVSCSRDDNDPPVGKPPATWLPVTYFDQAYGLDSAQVMDIYLPPGRSVAETKCIVFIHGGAWTWGDKSDFTGIIDSLRRTHTPYACFNINYRLSGIGKNQYPSGEEDVQKALDYIRKNHVHFNVSEDMILLGASAGAQLAVLHAYRYNADGHIKAAVSLYGVYDLAALYSQTETGIQVVLTNVMGGIPAVKPLEYYAASPVNFVTAKSVPVFILYGLLDKIAPPAQALEFMLKLNAAKVPYQQAPYPMEHEIAPVFAKDAWSKAFAFINKYLPAS</sequence>
<keyword evidence="5" id="KW-1185">Reference proteome</keyword>
<dbReference type="PANTHER" id="PTHR48081">
    <property type="entry name" value="AB HYDROLASE SUPERFAMILY PROTEIN C4A8.06C"/>
    <property type="match status" value="1"/>
</dbReference>
<evidence type="ECO:0000259" key="3">
    <source>
        <dbReference type="Pfam" id="PF20434"/>
    </source>
</evidence>
<dbReference type="InterPro" id="IPR049492">
    <property type="entry name" value="BD-FAE-like_dom"/>
</dbReference>
<dbReference type="InterPro" id="IPR029058">
    <property type="entry name" value="AB_hydrolase_fold"/>
</dbReference>
<evidence type="ECO:0000256" key="2">
    <source>
        <dbReference type="SAM" id="SignalP"/>
    </source>
</evidence>
<dbReference type="GO" id="GO:0016787">
    <property type="term" value="F:hydrolase activity"/>
    <property type="evidence" value="ECO:0007669"/>
    <property type="project" value="UniProtKB-KW"/>
</dbReference>
<dbReference type="EMBL" id="FOBB01000001">
    <property type="protein sequence ID" value="SEK34126.1"/>
    <property type="molecule type" value="Genomic_DNA"/>
</dbReference>
<dbReference type="SUPFAM" id="SSF53474">
    <property type="entry name" value="alpha/beta-Hydrolases"/>
    <property type="match status" value="1"/>
</dbReference>
<dbReference type="OrthoDB" id="9777975at2"/>
<dbReference type="AlphaFoldDB" id="A0A1H7G725"/>
<dbReference type="Pfam" id="PF20434">
    <property type="entry name" value="BD-FAE"/>
    <property type="match status" value="1"/>
</dbReference>
<protein>
    <submittedName>
        <fullName evidence="4">Acetyl esterase/lipase</fullName>
    </submittedName>
</protein>
<evidence type="ECO:0000313" key="5">
    <source>
        <dbReference type="Proteomes" id="UP000198984"/>
    </source>
</evidence>
<dbReference type="Proteomes" id="UP000198984">
    <property type="component" value="Unassembled WGS sequence"/>
</dbReference>
<keyword evidence="1" id="KW-0378">Hydrolase</keyword>
<proteinExistence type="predicted"/>
<feature type="signal peptide" evidence="2">
    <location>
        <begin position="1"/>
        <end position="21"/>
    </location>
</feature>
<gene>
    <name evidence="4" type="ORF">SAMN04488505_10117</name>
</gene>
<keyword evidence="2" id="KW-0732">Signal</keyword>
<feature type="chain" id="PRO_5011651299" evidence="2">
    <location>
        <begin position="22"/>
        <end position="298"/>
    </location>
</feature>
<name>A0A1H7G725_9BACT</name>
<feature type="domain" description="BD-FAE-like" evidence="3">
    <location>
        <begin position="61"/>
        <end position="257"/>
    </location>
</feature>
<dbReference type="InterPro" id="IPR050300">
    <property type="entry name" value="GDXG_lipolytic_enzyme"/>
</dbReference>
<evidence type="ECO:0000313" key="4">
    <source>
        <dbReference type="EMBL" id="SEK34126.1"/>
    </source>
</evidence>
<reference evidence="4 5" key="1">
    <citation type="submission" date="2016-10" db="EMBL/GenBank/DDBJ databases">
        <authorList>
            <person name="de Groot N.N."/>
        </authorList>
    </citation>
    <scope>NUCLEOTIDE SEQUENCE [LARGE SCALE GENOMIC DNA]</scope>
    <source>
        <strain evidence="4 5">DSM 21039</strain>
    </source>
</reference>
<dbReference type="RefSeq" id="WP_089906130.1">
    <property type="nucleotide sequence ID" value="NZ_FOBB01000001.1"/>
</dbReference>
<dbReference type="PANTHER" id="PTHR48081:SF33">
    <property type="entry name" value="KYNURENINE FORMAMIDASE"/>
    <property type="match status" value="1"/>
</dbReference>